<dbReference type="Proteomes" id="UP000597762">
    <property type="component" value="Unassembled WGS sequence"/>
</dbReference>
<sequence>MEYERRAVVVASFRVGKKPAEVMAWTDEFVTAVKKTVENDGSQSYAKITADMGCHKSTICRTIKKDIDYSSYRKSHCMLITNASKESRKVKAVALLNELEHGSAGMLRFFSHEKNFIQDKTSNRQNGRWMFPSIMVLGIISRPESTAEIYQEVPRRVVKPSIDEIVAGRPYVFQQDSAPAHKAKTTQAWLLNNVLHHWSPDLWTPDFNLLD</sequence>
<evidence type="ECO:0008006" key="3">
    <source>
        <dbReference type="Google" id="ProtNLM"/>
    </source>
</evidence>
<accession>A0A812E155</accession>
<dbReference type="Gene3D" id="3.30.420.10">
    <property type="entry name" value="Ribonuclease H-like superfamily/Ribonuclease H"/>
    <property type="match status" value="1"/>
</dbReference>
<protein>
    <recommendedName>
        <fullName evidence="3">Transposase</fullName>
    </recommendedName>
</protein>
<organism evidence="1 2">
    <name type="scientific">Acanthosepion pharaonis</name>
    <name type="common">Pharaoh cuttlefish</name>
    <name type="synonym">Sepia pharaonis</name>
    <dbReference type="NCBI Taxonomy" id="158019"/>
    <lineage>
        <taxon>Eukaryota</taxon>
        <taxon>Metazoa</taxon>
        <taxon>Spiralia</taxon>
        <taxon>Lophotrochozoa</taxon>
        <taxon>Mollusca</taxon>
        <taxon>Cephalopoda</taxon>
        <taxon>Coleoidea</taxon>
        <taxon>Decapodiformes</taxon>
        <taxon>Sepiida</taxon>
        <taxon>Sepiina</taxon>
        <taxon>Sepiidae</taxon>
        <taxon>Acanthosepion</taxon>
    </lineage>
</organism>
<evidence type="ECO:0000313" key="2">
    <source>
        <dbReference type="Proteomes" id="UP000597762"/>
    </source>
</evidence>
<name>A0A812E155_ACAPH</name>
<gene>
    <name evidence="1" type="ORF">SPHA_64010</name>
</gene>
<proteinExistence type="predicted"/>
<dbReference type="InterPro" id="IPR036397">
    <property type="entry name" value="RNaseH_sf"/>
</dbReference>
<dbReference type="EMBL" id="CAHIKZ030004605">
    <property type="protein sequence ID" value="CAE1312828.1"/>
    <property type="molecule type" value="Genomic_DNA"/>
</dbReference>
<dbReference type="OrthoDB" id="9981685at2759"/>
<keyword evidence="2" id="KW-1185">Reference proteome</keyword>
<evidence type="ECO:0000313" key="1">
    <source>
        <dbReference type="EMBL" id="CAE1312828.1"/>
    </source>
</evidence>
<dbReference type="AlphaFoldDB" id="A0A812E155"/>
<comment type="caution">
    <text evidence="1">The sequence shown here is derived from an EMBL/GenBank/DDBJ whole genome shotgun (WGS) entry which is preliminary data.</text>
</comment>
<dbReference type="GO" id="GO:0003676">
    <property type="term" value="F:nucleic acid binding"/>
    <property type="evidence" value="ECO:0007669"/>
    <property type="project" value="InterPro"/>
</dbReference>
<reference evidence="1" key="1">
    <citation type="submission" date="2021-01" db="EMBL/GenBank/DDBJ databases">
        <authorList>
            <person name="Li R."/>
            <person name="Bekaert M."/>
        </authorList>
    </citation>
    <scope>NUCLEOTIDE SEQUENCE</scope>
    <source>
        <strain evidence="1">Farmed</strain>
    </source>
</reference>